<evidence type="ECO:0000256" key="6">
    <source>
        <dbReference type="ARBA" id="ARBA00023002"/>
    </source>
</evidence>
<dbReference type="Pfam" id="PF00106">
    <property type="entry name" value="adh_short"/>
    <property type="match status" value="1"/>
</dbReference>
<proteinExistence type="inferred from homology"/>
<keyword evidence="6" id="KW-0560">Oxidoreductase</keyword>
<dbReference type="EMBL" id="CP051141">
    <property type="protein sequence ID" value="QIW98514.1"/>
    <property type="molecule type" value="Genomic_DNA"/>
</dbReference>
<keyword evidence="7" id="KW-0443">Lipid metabolism</keyword>
<evidence type="ECO:0000313" key="13">
    <source>
        <dbReference type="Proteomes" id="UP000503462"/>
    </source>
</evidence>
<comment type="subcellular location">
    <subcellularLocation>
        <location evidence="1">Membrane</location>
        <topology evidence="1">Multi-pass membrane protein</topology>
    </subcellularLocation>
</comment>
<organism evidence="12 13">
    <name type="scientific">Peltaster fructicola</name>
    <dbReference type="NCBI Taxonomy" id="286661"/>
    <lineage>
        <taxon>Eukaryota</taxon>
        <taxon>Fungi</taxon>
        <taxon>Dikarya</taxon>
        <taxon>Ascomycota</taxon>
        <taxon>Pezizomycotina</taxon>
        <taxon>Dothideomycetes</taxon>
        <taxon>Dothideomycetes incertae sedis</taxon>
        <taxon>Peltaster</taxon>
    </lineage>
</organism>
<dbReference type="GO" id="GO:0016020">
    <property type="term" value="C:membrane"/>
    <property type="evidence" value="ECO:0007669"/>
    <property type="project" value="UniProtKB-SubCell"/>
</dbReference>
<evidence type="ECO:0000256" key="1">
    <source>
        <dbReference type="ARBA" id="ARBA00004141"/>
    </source>
</evidence>
<dbReference type="PANTHER" id="PTHR24322:SF736">
    <property type="entry name" value="RETINOL DEHYDROGENASE 10"/>
    <property type="match status" value="1"/>
</dbReference>
<evidence type="ECO:0000256" key="8">
    <source>
        <dbReference type="ARBA" id="ARBA00023136"/>
    </source>
</evidence>
<evidence type="ECO:0000256" key="2">
    <source>
        <dbReference type="ARBA" id="ARBA00006484"/>
    </source>
</evidence>
<dbReference type="OrthoDB" id="10253736at2759"/>
<reference evidence="12 13" key="1">
    <citation type="journal article" date="2016" name="Sci. Rep.">
        <title>Peltaster fructicola genome reveals evolution from an invasive phytopathogen to an ectophytic parasite.</title>
        <authorList>
            <person name="Xu C."/>
            <person name="Chen H."/>
            <person name="Gleason M.L."/>
            <person name="Xu J.R."/>
            <person name="Liu H."/>
            <person name="Zhang R."/>
            <person name="Sun G."/>
        </authorList>
    </citation>
    <scope>NUCLEOTIDE SEQUENCE [LARGE SCALE GENOMIC DNA]</scope>
    <source>
        <strain evidence="12 13">LNHT1506</strain>
    </source>
</reference>
<evidence type="ECO:0000256" key="3">
    <source>
        <dbReference type="ARBA" id="ARBA00022692"/>
    </source>
</evidence>
<dbReference type="PANTHER" id="PTHR24322">
    <property type="entry name" value="PKSB"/>
    <property type="match status" value="1"/>
</dbReference>
<evidence type="ECO:0000256" key="11">
    <source>
        <dbReference type="ARBA" id="ARBA00082544"/>
    </source>
</evidence>
<dbReference type="AlphaFoldDB" id="A0A6H0XV33"/>
<name>A0A6H0XV33_9PEZI</name>
<dbReference type="PRINTS" id="PR00081">
    <property type="entry name" value="GDHRDH"/>
</dbReference>
<keyword evidence="13" id="KW-1185">Reference proteome</keyword>
<dbReference type="InterPro" id="IPR002347">
    <property type="entry name" value="SDR_fam"/>
</dbReference>
<dbReference type="SUPFAM" id="SSF51735">
    <property type="entry name" value="NAD(P)-binding Rossmann-fold domains"/>
    <property type="match status" value="1"/>
</dbReference>
<protein>
    <recommendedName>
        <fullName evidence="10">Short-chain dehydrogenase/reductase 3</fullName>
    </recommendedName>
    <alternativeName>
        <fullName evidence="11">Retinal short-chain dehydrogenase/reductase 1</fullName>
    </alternativeName>
</protein>
<keyword evidence="5" id="KW-1133">Transmembrane helix</keyword>
<dbReference type="Gene3D" id="3.40.50.720">
    <property type="entry name" value="NAD(P)-binding Rossmann-like Domain"/>
    <property type="match status" value="1"/>
</dbReference>
<evidence type="ECO:0000313" key="12">
    <source>
        <dbReference type="EMBL" id="QIW98514.1"/>
    </source>
</evidence>
<dbReference type="GO" id="GO:0052650">
    <property type="term" value="F:all-trans-retinol dehydrogenase (NADP+) activity"/>
    <property type="evidence" value="ECO:0007669"/>
    <property type="project" value="UniProtKB-ARBA"/>
</dbReference>
<evidence type="ECO:0000256" key="4">
    <source>
        <dbReference type="ARBA" id="ARBA00022857"/>
    </source>
</evidence>
<keyword evidence="8" id="KW-0472">Membrane</keyword>
<dbReference type="FunFam" id="3.40.50.720:FF:000131">
    <property type="entry name" value="Short-chain dehydrogenase/reductase 3"/>
    <property type="match status" value="1"/>
</dbReference>
<evidence type="ECO:0000256" key="10">
    <source>
        <dbReference type="ARBA" id="ARBA00068717"/>
    </source>
</evidence>
<dbReference type="InterPro" id="IPR036291">
    <property type="entry name" value="NAD(P)-bd_dom_sf"/>
</dbReference>
<gene>
    <name evidence="12" type="ORF">AMS68_004032</name>
</gene>
<keyword evidence="4" id="KW-0521">NADP</keyword>
<sequence length="369" mass="40027">MSFHSGILPREGFHADVVGSILKRTILNPILVVPALLAAKYHKDGQELSAKYLGRRGLNTLWFLAVWASLRVINSFLDRRALNNGVKDQYDWEKEVVLITGGSDGIGKHVALMLASRKIKVAVLDVQPLTYQAPPSLTYIKTDITNAESLANARQQITSHFGRAPTIIILNAGVCRGKPILSATAADVSLTFNVNVISNYTMMREFLPQMVKENHGMVVTVASSAAYVTAPKMADYAASKAAALSFHEGLTAELVSVYNAPRVRTAVVLQGYTKTALFQGFGVKEGFVAPPLEVDTVAEGIVRQVLSGESGQVVLPGVYKLMALHWRSMPNWMQHGARVGMNVMKNWNGRQVEGLLTEGAGEQGKGVVS</sequence>
<accession>A0A6H0XV33</accession>
<evidence type="ECO:0000256" key="7">
    <source>
        <dbReference type="ARBA" id="ARBA00023098"/>
    </source>
</evidence>
<evidence type="ECO:0000256" key="9">
    <source>
        <dbReference type="ARBA" id="ARBA00059620"/>
    </source>
</evidence>
<comment type="function">
    <text evidence="9">Catalyzes the reduction of all-trans-retinal to all-trans-retinol in the presence of NADPH.</text>
</comment>
<evidence type="ECO:0000256" key="5">
    <source>
        <dbReference type="ARBA" id="ARBA00022989"/>
    </source>
</evidence>
<dbReference type="Proteomes" id="UP000503462">
    <property type="component" value="Chromosome 3"/>
</dbReference>
<comment type="similarity">
    <text evidence="2">Belongs to the short-chain dehydrogenases/reductases (SDR) family.</text>
</comment>
<keyword evidence="3" id="KW-0812">Transmembrane</keyword>